<organism evidence="1 2">
    <name type="scientific">Colletotrichum navitas</name>
    <dbReference type="NCBI Taxonomy" id="681940"/>
    <lineage>
        <taxon>Eukaryota</taxon>
        <taxon>Fungi</taxon>
        <taxon>Dikarya</taxon>
        <taxon>Ascomycota</taxon>
        <taxon>Pezizomycotina</taxon>
        <taxon>Sordariomycetes</taxon>
        <taxon>Hypocreomycetidae</taxon>
        <taxon>Glomerellales</taxon>
        <taxon>Glomerellaceae</taxon>
        <taxon>Colletotrichum</taxon>
        <taxon>Colletotrichum graminicola species complex</taxon>
    </lineage>
</organism>
<dbReference type="AlphaFoldDB" id="A0AAD8Q1N4"/>
<reference evidence="1" key="1">
    <citation type="submission" date="2021-06" db="EMBL/GenBank/DDBJ databases">
        <title>Comparative genomics, transcriptomics and evolutionary studies reveal genomic signatures of adaptation to plant cell wall in hemibiotrophic fungi.</title>
        <authorList>
            <consortium name="DOE Joint Genome Institute"/>
            <person name="Baroncelli R."/>
            <person name="Diaz J.F."/>
            <person name="Benocci T."/>
            <person name="Peng M."/>
            <person name="Battaglia E."/>
            <person name="Haridas S."/>
            <person name="Andreopoulos W."/>
            <person name="Labutti K."/>
            <person name="Pangilinan J."/>
            <person name="Floch G.L."/>
            <person name="Makela M.R."/>
            <person name="Henrissat B."/>
            <person name="Grigoriev I.V."/>
            <person name="Crouch J.A."/>
            <person name="De Vries R.P."/>
            <person name="Sukno S.A."/>
            <person name="Thon M.R."/>
        </authorList>
    </citation>
    <scope>NUCLEOTIDE SEQUENCE</scope>
    <source>
        <strain evidence="1">CBS 125086</strain>
    </source>
</reference>
<sequence>MYVQRMFATTQWLQGSWPEQCALVLRQLSHLRILPWLDGDMASAFCPPDGG</sequence>
<protein>
    <submittedName>
        <fullName evidence="1">Uncharacterized protein</fullName>
    </submittedName>
</protein>
<proteinExistence type="predicted"/>
<evidence type="ECO:0000313" key="1">
    <source>
        <dbReference type="EMBL" id="KAK1594217.1"/>
    </source>
</evidence>
<dbReference type="RefSeq" id="XP_060415438.1">
    <property type="nucleotide sequence ID" value="XM_060557544.1"/>
</dbReference>
<evidence type="ECO:0000313" key="2">
    <source>
        <dbReference type="Proteomes" id="UP001230504"/>
    </source>
</evidence>
<dbReference type="EMBL" id="JAHLJV010000021">
    <property type="protein sequence ID" value="KAK1594217.1"/>
    <property type="molecule type" value="Genomic_DNA"/>
</dbReference>
<comment type="caution">
    <text evidence="1">The sequence shown here is derived from an EMBL/GenBank/DDBJ whole genome shotgun (WGS) entry which is preliminary data.</text>
</comment>
<dbReference type="Proteomes" id="UP001230504">
    <property type="component" value="Unassembled WGS sequence"/>
</dbReference>
<gene>
    <name evidence="1" type="ORF">LY79DRAFT_550179</name>
</gene>
<accession>A0AAD8Q1N4</accession>
<keyword evidence="2" id="KW-1185">Reference proteome</keyword>
<name>A0AAD8Q1N4_9PEZI</name>
<dbReference type="GeneID" id="85441784"/>